<dbReference type="OrthoDB" id="9780884at2"/>
<evidence type="ECO:0000259" key="2">
    <source>
        <dbReference type="Pfam" id="PF00149"/>
    </source>
</evidence>
<dbReference type="PANTHER" id="PTHR31302:SF25">
    <property type="entry name" value="PHOSPHOESTERASE"/>
    <property type="match status" value="1"/>
</dbReference>
<comment type="caution">
    <text evidence="3">The sequence shown here is derived from an EMBL/GenBank/DDBJ whole genome shotgun (WGS) entry which is preliminary data.</text>
</comment>
<dbReference type="CDD" id="cd07385">
    <property type="entry name" value="MPP_YkuE_C"/>
    <property type="match status" value="1"/>
</dbReference>
<evidence type="ECO:0000313" key="4">
    <source>
        <dbReference type="Proteomes" id="UP000316330"/>
    </source>
</evidence>
<dbReference type="PANTHER" id="PTHR31302">
    <property type="entry name" value="TRANSMEMBRANE PROTEIN WITH METALLOPHOSPHOESTERASE DOMAIN-RELATED"/>
    <property type="match status" value="1"/>
</dbReference>
<name>A0A559JX00_9BACL</name>
<gene>
    <name evidence="3" type="ORF">FPZ45_01855</name>
</gene>
<evidence type="ECO:0000313" key="3">
    <source>
        <dbReference type="EMBL" id="TVY04357.1"/>
    </source>
</evidence>
<proteinExistence type="predicted"/>
<organism evidence="3 4">
    <name type="scientific">Cohnella terricola</name>
    <dbReference type="NCBI Taxonomy" id="1289167"/>
    <lineage>
        <taxon>Bacteria</taxon>
        <taxon>Bacillati</taxon>
        <taxon>Bacillota</taxon>
        <taxon>Bacilli</taxon>
        <taxon>Bacillales</taxon>
        <taxon>Paenibacillaceae</taxon>
        <taxon>Cohnella</taxon>
    </lineage>
</organism>
<dbReference type="InterPro" id="IPR051158">
    <property type="entry name" value="Metallophosphoesterase_sf"/>
</dbReference>
<sequence>MTMILLVWIGVLIFIVICVCIYGLVMEPRSLRITRHEIRSNCIPAAFDGTTIVQFSDTHIGPHYSLKRLRRLADAINSLHPDILVFTGDLHDARRKDNIAKYDPAPILAGMNARLGKYAVYGNHDFGYWKNSRTSGSFLGRGGFTMLVNRTARIVADNGDRILIAGLDDCIIGQPKPKQTLSGVSDETFLLLLAHEPDLANRLINYPIDLQLSGHSHGGQVKLPLFGPFVTTVYGRKYVQGLYTVKGRRRGARPYHLYVNRGIGTTRIPVRIGSVPELSVFTLLRERPTNQS</sequence>
<protein>
    <submittedName>
        <fullName evidence="3">Metallophosphoesterase</fullName>
    </submittedName>
</protein>
<dbReference type="Gene3D" id="3.60.21.10">
    <property type="match status" value="1"/>
</dbReference>
<dbReference type="InterPro" id="IPR029052">
    <property type="entry name" value="Metallo-depent_PP-like"/>
</dbReference>
<feature type="transmembrane region" description="Helical" evidence="1">
    <location>
        <begin position="6"/>
        <end position="25"/>
    </location>
</feature>
<dbReference type="AlphaFoldDB" id="A0A559JX00"/>
<keyword evidence="1" id="KW-0812">Transmembrane</keyword>
<evidence type="ECO:0000256" key="1">
    <source>
        <dbReference type="SAM" id="Phobius"/>
    </source>
</evidence>
<dbReference type="InterPro" id="IPR004843">
    <property type="entry name" value="Calcineurin-like_PHP"/>
</dbReference>
<dbReference type="SUPFAM" id="SSF56300">
    <property type="entry name" value="Metallo-dependent phosphatases"/>
    <property type="match status" value="1"/>
</dbReference>
<dbReference type="Pfam" id="PF00149">
    <property type="entry name" value="Metallophos"/>
    <property type="match status" value="1"/>
</dbReference>
<dbReference type="GO" id="GO:0009245">
    <property type="term" value="P:lipid A biosynthetic process"/>
    <property type="evidence" value="ECO:0007669"/>
    <property type="project" value="TreeGrafter"/>
</dbReference>
<feature type="domain" description="Calcineurin-like phosphoesterase" evidence="2">
    <location>
        <begin position="51"/>
        <end position="218"/>
    </location>
</feature>
<reference evidence="3 4" key="1">
    <citation type="submission" date="2019-07" db="EMBL/GenBank/DDBJ databases">
        <authorList>
            <person name="Kim J."/>
        </authorList>
    </citation>
    <scope>NUCLEOTIDE SEQUENCE [LARGE SCALE GENOMIC DNA]</scope>
    <source>
        <strain evidence="3 4">G13</strain>
    </source>
</reference>
<dbReference type="GO" id="GO:0008758">
    <property type="term" value="F:UDP-2,3-diacylglucosamine hydrolase activity"/>
    <property type="evidence" value="ECO:0007669"/>
    <property type="project" value="TreeGrafter"/>
</dbReference>
<keyword evidence="1" id="KW-1133">Transmembrane helix</keyword>
<keyword evidence="4" id="KW-1185">Reference proteome</keyword>
<keyword evidence="1" id="KW-0472">Membrane</keyword>
<dbReference type="EMBL" id="VNJJ01000001">
    <property type="protein sequence ID" value="TVY04357.1"/>
    <property type="molecule type" value="Genomic_DNA"/>
</dbReference>
<accession>A0A559JX00</accession>
<dbReference type="GO" id="GO:0016020">
    <property type="term" value="C:membrane"/>
    <property type="evidence" value="ECO:0007669"/>
    <property type="project" value="GOC"/>
</dbReference>
<dbReference type="Proteomes" id="UP000316330">
    <property type="component" value="Unassembled WGS sequence"/>
</dbReference>